<feature type="coiled-coil region" evidence="1">
    <location>
        <begin position="323"/>
        <end position="350"/>
    </location>
</feature>
<sequence>MSLYQVEFTLPIDNTDIDYACTDSESEESSNSNQNTEGSQADKLDDEPTKKHKADGSDNSFHDESTLLPSKPSSKSKVLSIKKSGTIHCPIKRPTSKASSSHGTKCQHVDAPLKDKALIKDVQTSSCKKTTAITLSTVPSDHEQNTFLDNTKLPEAPSKNKGKGKAVGVPVKTSTKAPEEDNDAVDEPKPKTIYDIDLSLLFKDCSGCGHALQTSTTWVVNMFKKLGCPTLTQNLQEVPSLVMGPGGTMQPFNMLYYALMQNPGADLSINTTCTECHEHSLVCELGPGNMVNNNLNKQFLQALSSPLSLLFQASSIVKSMDHLDLINQQVQFLQNQASTLSATIEAHQKLLQSSTNDPCAIIHFLSFNNANFVASTKQLNHCITCFGWTADQMGVPDSFEINIHHSANFTSIDQIHVFLKGTKFNVTGLKCGLYEIVNSKLLVKGTDSVSPEQLDLPISAVVVVNLQEHSSSPDPLSLSSLSVIHLQCDSGDIWCLLEV</sequence>
<evidence type="ECO:0000313" key="4">
    <source>
        <dbReference type="Proteomes" id="UP000054988"/>
    </source>
</evidence>
<feature type="compositionally biased region" description="Low complexity" evidence="2">
    <location>
        <begin position="29"/>
        <end position="39"/>
    </location>
</feature>
<evidence type="ECO:0000256" key="2">
    <source>
        <dbReference type="SAM" id="MobiDB-lite"/>
    </source>
</evidence>
<evidence type="ECO:0000313" key="3">
    <source>
        <dbReference type="EMBL" id="KTB42749.1"/>
    </source>
</evidence>
<proteinExistence type="predicted"/>
<dbReference type="AlphaFoldDB" id="A0A0W0G2E3"/>
<feature type="compositionally biased region" description="Basic and acidic residues" evidence="2">
    <location>
        <begin position="40"/>
        <end position="65"/>
    </location>
</feature>
<reference evidence="3 4" key="1">
    <citation type="submission" date="2015-12" db="EMBL/GenBank/DDBJ databases">
        <title>Draft genome sequence of Moniliophthora roreri, the causal agent of frosty pod rot of cacao.</title>
        <authorList>
            <person name="Aime M.C."/>
            <person name="Diaz-Valderrama J.R."/>
            <person name="Kijpornyongpan T."/>
            <person name="Phillips-Mora W."/>
        </authorList>
    </citation>
    <scope>NUCLEOTIDE SEQUENCE [LARGE SCALE GENOMIC DNA]</scope>
    <source>
        <strain evidence="3 4">MCA 2952</strain>
    </source>
</reference>
<gene>
    <name evidence="3" type="ORF">WG66_4691</name>
</gene>
<organism evidence="3 4">
    <name type="scientific">Moniliophthora roreri</name>
    <name type="common">Frosty pod rot fungus</name>
    <name type="synonym">Monilia roreri</name>
    <dbReference type="NCBI Taxonomy" id="221103"/>
    <lineage>
        <taxon>Eukaryota</taxon>
        <taxon>Fungi</taxon>
        <taxon>Dikarya</taxon>
        <taxon>Basidiomycota</taxon>
        <taxon>Agaricomycotina</taxon>
        <taxon>Agaricomycetes</taxon>
        <taxon>Agaricomycetidae</taxon>
        <taxon>Agaricales</taxon>
        <taxon>Marasmiineae</taxon>
        <taxon>Marasmiaceae</taxon>
        <taxon>Moniliophthora</taxon>
    </lineage>
</organism>
<accession>A0A0W0G2E3</accession>
<evidence type="ECO:0000256" key="1">
    <source>
        <dbReference type="SAM" id="Coils"/>
    </source>
</evidence>
<feature type="region of interest" description="Disordered" evidence="2">
    <location>
        <begin position="142"/>
        <end position="188"/>
    </location>
</feature>
<keyword evidence="1" id="KW-0175">Coiled coil</keyword>
<comment type="caution">
    <text evidence="3">The sequence shown here is derived from an EMBL/GenBank/DDBJ whole genome shotgun (WGS) entry which is preliminary data.</text>
</comment>
<protein>
    <submittedName>
        <fullName evidence="3">Uncharacterized protein</fullName>
    </submittedName>
</protein>
<feature type="compositionally biased region" description="Low complexity" evidence="2">
    <location>
        <begin position="66"/>
        <end position="84"/>
    </location>
</feature>
<dbReference type="EMBL" id="LATX01001297">
    <property type="protein sequence ID" value="KTB42749.1"/>
    <property type="molecule type" value="Genomic_DNA"/>
</dbReference>
<feature type="region of interest" description="Disordered" evidence="2">
    <location>
        <begin position="17"/>
        <end position="107"/>
    </location>
</feature>
<name>A0A0W0G2E3_MONRR</name>
<dbReference type="Proteomes" id="UP000054988">
    <property type="component" value="Unassembled WGS sequence"/>
</dbReference>